<protein>
    <submittedName>
        <fullName evidence="2">Formylglycine-generating enzyme family protein</fullName>
    </submittedName>
</protein>
<evidence type="ECO:0000259" key="1">
    <source>
        <dbReference type="Pfam" id="PF03781"/>
    </source>
</evidence>
<gene>
    <name evidence="2" type="ORF">GPJ16_24765</name>
</gene>
<dbReference type="Gene3D" id="3.90.1580.10">
    <property type="entry name" value="paralog of FGE (formylglycine-generating enzyme)"/>
    <property type="match status" value="1"/>
</dbReference>
<dbReference type="InterPro" id="IPR051043">
    <property type="entry name" value="Sulfatase_Mod_Factor_Kinase"/>
</dbReference>
<dbReference type="AlphaFoldDB" id="A0A966G3Y1"/>
<organism evidence="2 3">
    <name type="scientific">Microcystis aeruginosa G11-04</name>
    <dbReference type="NCBI Taxonomy" id="2685956"/>
    <lineage>
        <taxon>Bacteria</taxon>
        <taxon>Bacillati</taxon>
        <taxon>Cyanobacteriota</taxon>
        <taxon>Cyanophyceae</taxon>
        <taxon>Oscillatoriophycideae</taxon>
        <taxon>Chroococcales</taxon>
        <taxon>Microcystaceae</taxon>
        <taxon>Microcystis</taxon>
    </lineage>
</organism>
<name>A0A966G3Y1_MICAE</name>
<dbReference type="Proteomes" id="UP000799330">
    <property type="component" value="Unassembled WGS sequence"/>
</dbReference>
<dbReference type="Pfam" id="PF03781">
    <property type="entry name" value="FGE-sulfatase"/>
    <property type="match status" value="1"/>
</dbReference>
<feature type="domain" description="Sulfatase-modifying factor enzyme-like" evidence="1">
    <location>
        <begin position="27"/>
        <end position="288"/>
    </location>
</feature>
<accession>A0A966G3Y1</accession>
<dbReference type="InterPro" id="IPR005532">
    <property type="entry name" value="SUMF_dom"/>
</dbReference>
<evidence type="ECO:0000313" key="2">
    <source>
        <dbReference type="EMBL" id="NCS59818.1"/>
    </source>
</evidence>
<reference evidence="2" key="1">
    <citation type="journal article" date="2019" name="Mol. Ecol.">
        <title>Genome evolution and host-microbiome shifts correspond with intraspecific niche divergence within harmful algal bloom-forming Microcystis aeruginosa.</title>
        <authorList>
            <person name="Jackrel S.L."/>
            <person name="White J.D."/>
            <person name="Evans J.T."/>
            <person name="Buffin K."/>
            <person name="Hayden K."/>
            <person name="Sarnelle O."/>
            <person name="Denef V.J."/>
        </authorList>
    </citation>
    <scope>NUCLEOTIDE SEQUENCE</scope>
    <source>
        <strain evidence="2">G11-04</strain>
    </source>
</reference>
<comment type="caution">
    <text evidence="2">The sequence shown here is derived from an EMBL/GenBank/DDBJ whole genome shotgun (WGS) entry which is preliminary data.</text>
</comment>
<dbReference type="InterPro" id="IPR016187">
    <property type="entry name" value="CTDL_fold"/>
</dbReference>
<dbReference type="EMBL" id="JAADAI010000606">
    <property type="protein sequence ID" value="NCS59818.1"/>
    <property type="molecule type" value="Genomic_DNA"/>
</dbReference>
<dbReference type="SUPFAM" id="SSF56436">
    <property type="entry name" value="C-type lectin-like"/>
    <property type="match status" value="1"/>
</dbReference>
<dbReference type="PANTHER" id="PTHR23150">
    <property type="entry name" value="SULFATASE MODIFYING FACTOR 1, 2"/>
    <property type="match status" value="1"/>
</dbReference>
<dbReference type="PANTHER" id="PTHR23150:SF19">
    <property type="entry name" value="FORMYLGLYCINE-GENERATING ENZYME"/>
    <property type="match status" value="1"/>
</dbReference>
<sequence length="295" mass="34506">MTKLIIQRQRREAQYYTENLGEGISLDMILLPSGSFQMGTPDMEIEKLCKEYDVEYFQRESPQHRVNISSFLMGRYPITQAQWKAIASTAKIDIELKPEPSHFKDPYQEQDRWTRPIEQVSWYDAVEFCKRLSRETKREYRLPSEAEWEYACRAGTTTAFHFGETIITDLANYRGTDWEEEKKVYPGSYGRSPKGIYREETTPVGYFQVANDFGLYDMHGNVWEWCEDDYHHNYEGAPTDGSAWISKGTDDIKILRGGSWFCHPCYCRSAFRSDSPRDDFDYCGFRVVCSASRTL</sequence>
<dbReference type="GO" id="GO:0120147">
    <property type="term" value="F:formylglycine-generating oxidase activity"/>
    <property type="evidence" value="ECO:0007669"/>
    <property type="project" value="TreeGrafter"/>
</dbReference>
<dbReference type="InterPro" id="IPR042095">
    <property type="entry name" value="SUMF_sf"/>
</dbReference>
<proteinExistence type="predicted"/>
<evidence type="ECO:0000313" key="3">
    <source>
        <dbReference type="Proteomes" id="UP000799330"/>
    </source>
</evidence>